<accession>U6KHK2</accession>
<reference evidence="1" key="1">
    <citation type="submission" date="2013-10" db="EMBL/GenBank/DDBJ databases">
        <title>Genomic analysis of the causative agents of coccidiosis in chickens.</title>
        <authorList>
            <person name="Reid A.J."/>
            <person name="Blake D."/>
            <person name="Billington K."/>
            <person name="Browne H."/>
            <person name="Dunn M."/>
            <person name="Hung S."/>
            <person name="Kawahara F."/>
            <person name="Miranda-Saavedra D."/>
            <person name="Mourier T."/>
            <person name="Nagra H."/>
            <person name="Otto T.D."/>
            <person name="Rawlings N."/>
            <person name="Sanchez A."/>
            <person name="Sanders M."/>
            <person name="Subramaniam C."/>
            <person name="Tay Y."/>
            <person name="Dear P."/>
            <person name="Doerig C."/>
            <person name="Gruber A."/>
            <person name="Parkinson J."/>
            <person name="Shirley M."/>
            <person name="Wan K.L."/>
            <person name="Berriman M."/>
            <person name="Tomley F."/>
            <person name="Pain A."/>
        </authorList>
    </citation>
    <scope>NUCLEOTIDE SEQUENCE [LARGE SCALE GENOMIC DNA]</scope>
    <source>
        <strain evidence="1">Houghton</strain>
    </source>
</reference>
<dbReference type="OrthoDB" id="350866at2759"/>
<dbReference type="GeneID" id="60404266"/>
<dbReference type="Proteomes" id="UP000030744">
    <property type="component" value="Unassembled WGS sequence"/>
</dbReference>
<organism evidence="1 2">
    <name type="scientific">Eimeria mitis</name>
    <dbReference type="NCBI Taxonomy" id="44415"/>
    <lineage>
        <taxon>Eukaryota</taxon>
        <taxon>Sar</taxon>
        <taxon>Alveolata</taxon>
        <taxon>Apicomplexa</taxon>
        <taxon>Conoidasida</taxon>
        <taxon>Coccidia</taxon>
        <taxon>Eucoccidiorida</taxon>
        <taxon>Eimeriorina</taxon>
        <taxon>Eimeriidae</taxon>
        <taxon>Eimeria</taxon>
    </lineage>
</organism>
<keyword evidence="2" id="KW-1185">Reference proteome</keyword>
<reference evidence="1" key="2">
    <citation type="submission" date="2013-10" db="EMBL/GenBank/DDBJ databases">
        <authorList>
            <person name="Aslett M."/>
        </authorList>
    </citation>
    <scope>NUCLEOTIDE SEQUENCE [LARGE SCALE GENOMIC DNA]</scope>
    <source>
        <strain evidence="1">Houghton</strain>
    </source>
</reference>
<gene>
    <name evidence="1" type="ORF">EMH_0073560</name>
</gene>
<sequence>MMETLDHMDALVLVEHLQELAVLSANIGQQFLALDAIVSAMHVLGQQPSSCSWWEAFANCFDTSFRYPEPISRSQESARVNIDLANRMLAAMSIYKTGNRPQFEEIIDLKRILFFSRYAPLYFRSFKWKAWRDDYLMFEKEHPSFSEWLQKRRHLPK</sequence>
<dbReference type="AlphaFoldDB" id="U6KHK2"/>
<evidence type="ECO:0000313" key="2">
    <source>
        <dbReference type="Proteomes" id="UP000030744"/>
    </source>
</evidence>
<dbReference type="RefSeq" id="XP_037878560.1">
    <property type="nucleotide sequence ID" value="XM_038022706.1"/>
</dbReference>
<name>U6KHK2_9EIME</name>
<dbReference type="VEuPathDB" id="ToxoDB:EMH_0073560"/>
<proteinExistence type="predicted"/>
<dbReference type="EMBL" id="HG735688">
    <property type="protein sequence ID" value="CDJ36271.1"/>
    <property type="molecule type" value="Genomic_DNA"/>
</dbReference>
<protein>
    <submittedName>
        <fullName evidence="1">Uncharacterized protein</fullName>
    </submittedName>
</protein>
<evidence type="ECO:0000313" key="1">
    <source>
        <dbReference type="EMBL" id="CDJ36271.1"/>
    </source>
</evidence>